<feature type="chain" id="PRO_5038999999" evidence="7">
    <location>
        <begin position="29"/>
        <end position="673"/>
    </location>
</feature>
<dbReference type="InterPro" id="IPR029052">
    <property type="entry name" value="Metallo-depent_PP-like"/>
</dbReference>
<dbReference type="InterPro" id="IPR019931">
    <property type="entry name" value="LPXTG_anchor"/>
</dbReference>
<evidence type="ECO:0000256" key="1">
    <source>
        <dbReference type="ARBA" id="ARBA00022512"/>
    </source>
</evidence>
<evidence type="ECO:0000256" key="5">
    <source>
        <dbReference type="SAM" id="MobiDB-lite"/>
    </source>
</evidence>
<dbReference type="PATRIC" id="fig|86416.3.peg.268"/>
<keyword evidence="2" id="KW-0964">Secreted</keyword>
<dbReference type="GO" id="GO:0046872">
    <property type="term" value="F:metal ion binding"/>
    <property type="evidence" value="ECO:0007669"/>
    <property type="project" value="InterPro"/>
</dbReference>
<dbReference type="EMBL" id="CP003261">
    <property type="protein sequence ID" value="AGK95355.1"/>
    <property type="molecule type" value="Genomic_DNA"/>
</dbReference>
<evidence type="ECO:0000256" key="3">
    <source>
        <dbReference type="ARBA" id="ARBA00022729"/>
    </source>
</evidence>
<keyword evidence="3 7" id="KW-0732">Signal</keyword>
<dbReference type="STRING" id="86416.Clopa_0292"/>
<feature type="domain" description="Purple acid phosphatase N-terminal" evidence="10">
    <location>
        <begin position="51"/>
        <end position="144"/>
    </location>
</feature>
<evidence type="ECO:0000256" key="7">
    <source>
        <dbReference type="SAM" id="SignalP"/>
    </source>
</evidence>
<dbReference type="InterPro" id="IPR015914">
    <property type="entry name" value="PAPs_N"/>
</dbReference>
<dbReference type="KEGG" id="cpas:Clopa_0292"/>
<feature type="signal peptide" evidence="7">
    <location>
        <begin position="1"/>
        <end position="28"/>
    </location>
</feature>
<evidence type="ECO:0000313" key="12">
    <source>
        <dbReference type="Proteomes" id="UP000013523"/>
    </source>
</evidence>
<feature type="region of interest" description="Disordered" evidence="5">
    <location>
        <begin position="582"/>
        <end position="617"/>
    </location>
</feature>
<dbReference type="Gene3D" id="3.60.21.10">
    <property type="match status" value="1"/>
</dbReference>
<sequence length="673" mass="72389">MIGHKKLAALVVMLTVTLSGSLVTSGIAATNSTGNNTLTAEAVDSTSNFTDISLSVGSNPTDLNLTWYSLNSKGTATVQVALKSDYNGTSFPADKARVFTGTTSLGNNGFTSYKVNTNGFAESTQYVYRLGDGTNWSPVYNYNTYQTSQYSFFYMGDPQIGAGGDIAKDTAGWVDTMNKATKQFPSTNFMVSIGDQINNGGELNGQSNELEYSGYFAPDQLKNIPIAAIAGNHETYGAGHTTHFDAPNMSTQYGNFASQPTSGADYYFTYGNTLFMALNSNDMNEAEHEQFMKDAIAKNPNATWKIVLMHHSIYSSANHETDADIIQRRGDLPPIIDSLGIDVVLDGHDHEYTRTYQMKGGQAQKVNVDAEGRVIDPAGTLYMTANSASGSKYYKLQDPNNNYYEAKKEQLNTPTFSRVSVTSDSFTITTYRADNMTITDNYTIVKSTAPQQAAVNVNDQINNLPNADSISLNDADKVQAARNAYNALDASQQKFTTNLDKLTADESKIAQLQAAAKQQADKQAADAVIAAINAIPDNIVLDANKKVSDADAAYNALTPAQKALVTNYSKLDSAKKDVAKLQQSTSNGSAAGNNSDSNSSATSNGTSTSTTPTTTSVATTLPKTGQFVDQNVLIALGVLLIAMGSAVMVIYKKKINLKDTCSRLFNSFRHLRA</sequence>
<feature type="compositionally biased region" description="Low complexity" evidence="5">
    <location>
        <begin position="584"/>
        <end position="617"/>
    </location>
</feature>
<dbReference type="SUPFAM" id="SSF56300">
    <property type="entry name" value="Metallo-dependent phosphatases"/>
    <property type="match status" value="1"/>
</dbReference>
<accession>R4K6T8</accession>
<keyword evidence="6" id="KW-0472">Membrane</keyword>
<evidence type="ECO:0000259" key="8">
    <source>
        <dbReference type="Pfam" id="PF00149"/>
    </source>
</evidence>
<dbReference type="Pfam" id="PF00746">
    <property type="entry name" value="Gram_pos_anchor"/>
    <property type="match status" value="1"/>
</dbReference>
<dbReference type="InterPro" id="IPR004843">
    <property type="entry name" value="Calcineurin-like_PHP"/>
</dbReference>
<evidence type="ECO:0000313" key="11">
    <source>
        <dbReference type="EMBL" id="AGK95355.1"/>
    </source>
</evidence>
<feature type="domain" description="Gram-positive cocci surface proteins LPxTG" evidence="9">
    <location>
        <begin position="615"/>
        <end position="654"/>
    </location>
</feature>
<organism evidence="11 12">
    <name type="scientific">Clostridium pasteurianum BC1</name>
    <dbReference type="NCBI Taxonomy" id="86416"/>
    <lineage>
        <taxon>Bacteria</taxon>
        <taxon>Bacillati</taxon>
        <taxon>Bacillota</taxon>
        <taxon>Clostridia</taxon>
        <taxon>Eubacteriales</taxon>
        <taxon>Clostridiaceae</taxon>
        <taxon>Clostridium</taxon>
    </lineage>
</organism>
<keyword evidence="12" id="KW-1185">Reference proteome</keyword>
<keyword evidence="11" id="KW-0378">Hydrolase</keyword>
<dbReference type="Proteomes" id="UP000013523">
    <property type="component" value="Chromosome"/>
</dbReference>
<proteinExistence type="predicted"/>
<evidence type="ECO:0000259" key="9">
    <source>
        <dbReference type="Pfam" id="PF00746"/>
    </source>
</evidence>
<dbReference type="AlphaFoldDB" id="R4K6T8"/>
<dbReference type="GO" id="GO:0003993">
    <property type="term" value="F:acid phosphatase activity"/>
    <property type="evidence" value="ECO:0007669"/>
    <property type="project" value="InterPro"/>
</dbReference>
<evidence type="ECO:0000256" key="2">
    <source>
        <dbReference type="ARBA" id="ARBA00022525"/>
    </source>
</evidence>
<dbReference type="InterPro" id="IPR008963">
    <property type="entry name" value="Purple_acid_Pase-like_N"/>
</dbReference>
<evidence type="ECO:0000256" key="6">
    <source>
        <dbReference type="SAM" id="Phobius"/>
    </source>
</evidence>
<feature type="domain" description="Calcineurin-like phosphoesterase" evidence="8">
    <location>
        <begin position="172"/>
        <end position="352"/>
    </location>
</feature>
<dbReference type="Gene3D" id="2.60.40.380">
    <property type="entry name" value="Purple acid phosphatase-like, N-terminal"/>
    <property type="match status" value="1"/>
</dbReference>
<dbReference type="RefSeq" id="WP_015613682.1">
    <property type="nucleotide sequence ID" value="NC_021182.1"/>
</dbReference>
<dbReference type="Pfam" id="PF16656">
    <property type="entry name" value="Pur_ac_phosph_N"/>
    <property type="match status" value="1"/>
</dbReference>
<dbReference type="eggNOG" id="COG1409">
    <property type="taxonomic scope" value="Bacteria"/>
</dbReference>
<feature type="transmembrane region" description="Helical" evidence="6">
    <location>
        <begin position="632"/>
        <end position="651"/>
    </location>
</feature>
<keyword evidence="6" id="KW-0812">Transmembrane</keyword>
<name>R4K6T8_CLOPA</name>
<evidence type="ECO:0000256" key="4">
    <source>
        <dbReference type="ARBA" id="ARBA00023088"/>
    </source>
</evidence>
<reference evidence="11 12" key="1">
    <citation type="submission" date="2012-01" db="EMBL/GenBank/DDBJ databases">
        <title>Complete sequence of chromosome of Clostridium pasteurianum BC1.</title>
        <authorList>
            <consortium name="US DOE Joint Genome Institute"/>
            <person name="Lucas S."/>
            <person name="Han J."/>
            <person name="Lapidus A."/>
            <person name="Cheng J.-F."/>
            <person name="Goodwin L."/>
            <person name="Pitluck S."/>
            <person name="Peters L."/>
            <person name="Mikhailova N."/>
            <person name="Teshima H."/>
            <person name="Detter J.C."/>
            <person name="Han C."/>
            <person name="Tapia R."/>
            <person name="Land M."/>
            <person name="Hauser L."/>
            <person name="Kyrpides N."/>
            <person name="Ivanova N."/>
            <person name="Pagani I."/>
            <person name="Dunn J."/>
            <person name="Taghavi S."/>
            <person name="Francis A."/>
            <person name="van der Lelie D."/>
            <person name="Woyke T."/>
        </authorList>
    </citation>
    <scope>NUCLEOTIDE SEQUENCE [LARGE SCALE GENOMIC DNA]</scope>
    <source>
        <strain evidence="11 12">BC1</strain>
    </source>
</reference>
<dbReference type="OrthoDB" id="9809781at2"/>
<dbReference type="PANTHER" id="PTHR45867:SF3">
    <property type="entry name" value="ACID PHOSPHATASE TYPE 7"/>
    <property type="match status" value="1"/>
</dbReference>
<dbReference type="HOGENOM" id="CLU_019508_3_1_9"/>
<keyword evidence="4" id="KW-0572">Peptidoglycan-anchor</keyword>
<protein>
    <submittedName>
        <fullName evidence="11">Putative phosphohydrolase</fullName>
    </submittedName>
</protein>
<keyword evidence="6" id="KW-1133">Transmembrane helix</keyword>
<dbReference type="PANTHER" id="PTHR45867">
    <property type="entry name" value="PURPLE ACID PHOSPHATASE"/>
    <property type="match status" value="1"/>
</dbReference>
<gene>
    <name evidence="11" type="ORF">Clopa_0292</name>
</gene>
<keyword evidence="1" id="KW-0134">Cell wall</keyword>
<evidence type="ECO:0000259" key="10">
    <source>
        <dbReference type="Pfam" id="PF16656"/>
    </source>
</evidence>
<dbReference type="SUPFAM" id="SSF49363">
    <property type="entry name" value="Purple acid phosphatase, N-terminal domain"/>
    <property type="match status" value="1"/>
</dbReference>
<dbReference type="Pfam" id="PF00149">
    <property type="entry name" value="Metallophos"/>
    <property type="match status" value="1"/>
</dbReference>